<keyword evidence="6" id="KW-0812">Transmembrane</keyword>
<dbReference type="EMBL" id="JBHSIT010000003">
    <property type="protein sequence ID" value="MFC4908003.1"/>
    <property type="molecule type" value="Genomic_DNA"/>
</dbReference>
<name>A0ABV9TWZ9_9ACTN</name>
<dbReference type="Gene3D" id="3.40.30.10">
    <property type="entry name" value="Glutaredoxin"/>
    <property type="match status" value="1"/>
</dbReference>
<dbReference type="InterPro" id="IPR036249">
    <property type="entry name" value="Thioredoxin-like_sf"/>
</dbReference>
<protein>
    <submittedName>
        <fullName evidence="8">DsbA family protein</fullName>
    </submittedName>
</protein>
<keyword evidence="2" id="KW-0732">Signal</keyword>
<evidence type="ECO:0000313" key="8">
    <source>
        <dbReference type="EMBL" id="MFC4908003.1"/>
    </source>
</evidence>
<dbReference type="PROSITE" id="PS51352">
    <property type="entry name" value="THIOREDOXIN_2"/>
    <property type="match status" value="1"/>
</dbReference>
<keyword evidence="4" id="KW-1015">Disulfide bond</keyword>
<feature type="domain" description="Thioredoxin" evidence="7">
    <location>
        <begin position="65"/>
        <end position="256"/>
    </location>
</feature>
<evidence type="ECO:0000256" key="3">
    <source>
        <dbReference type="ARBA" id="ARBA00023002"/>
    </source>
</evidence>
<dbReference type="Pfam" id="PF13462">
    <property type="entry name" value="Thioredoxin_4"/>
    <property type="match status" value="1"/>
</dbReference>
<accession>A0ABV9TWZ9</accession>
<keyword evidence="9" id="KW-1185">Reference proteome</keyword>
<dbReference type="RefSeq" id="WP_378254250.1">
    <property type="nucleotide sequence ID" value="NZ_JBHSIT010000003.1"/>
</dbReference>
<comment type="similarity">
    <text evidence="1">Belongs to the thioredoxin family. DsbA subfamily.</text>
</comment>
<proteinExistence type="inferred from homology"/>
<evidence type="ECO:0000256" key="4">
    <source>
        <dbReference type="ARBA" id="ARBA00023157"/>
    </source>
</evidence>
<dbReference type="SUPFAM" id="SSF52833">
    <property type="entry name" value="Thioredoxin-like"/>
    <property type="match status" value="1"/>
</dbReference>
<dbReference type="PANTHER" id="PTHR13887:SF14">
    <property type="entry name" value="DISULFIDE BOND FORMATION PROTEIN D"/>
    <property type="match status" value="1"/>
</dbReference>
<dbReference type="InterPro" id="IPR013766">
    <property type="entry name" value="Thioredoxin_domain"/>
</dbReference>
<keyword evidence="6" id="KW-1133">Transmembrane helix</keyword>
<evidence type="ECO:0000256" key="6">
    <source>
        <dbReference type="SAM" id="Phobius"/>
    </source>
</evidence>
<evidence type="ECO:0000259" key="7">
    <source>
        <dbReference type="PROSITE" id="PS51352"/>
    </source>
</evidence>
<dbReference type="InterPro" id="IPR012336">
    <property type="entry name" value="Thioredoxin-like_fold"/>
</dbReference>
<dbReference type="Proteomes" id="UP001595872">
    <property type="component" value="Unassembled WGS sequence"/>
</dbReference>
<keyword evidence="6" id="KW-0472">Membrane</keyword>
<comment type="caution">
    <text evidence="8">The sequence shown here is derived from an EMBL/GenBank/DDBJ whole genome shotgun (WGS) entry which is preliminary data.</text>
</comment>
<keyword evidence="5" id="KW-0676">Redox-active center</keyword>
<organism evidence="8 9">
    <name type="scientific">Actinomadura gamaensis</name>
    <dbReference type="NCBI Taxonomy" id="1763541"/>
    <lineage>
        <taxon>Bacteria</taxon>
        <taxon>Bacillati</taxon>
        <taxon>Actinomycetota</taxon>
        <taxon>Actinomycetes</taxon>
        <taxon>Streptosporangiales</taxon>
        <taxon>Thermomonosporaceae</taxon>
        <taxon>Actinomadura</taxon>
    </lineage>
</organism>
<sequence>MSKTDSTRTARERLAAERAAQAVRARRARLLAIVAGVLAAAVAVAVVVIVVARQKDDEGRSVKTEAVSYSGPSAPVARHADGSVTMGRTKVSKPVLELFEDFQCPACKALETSLGGTMRKLAADGRLKLVYRPFHLFQQEPLSGNSERGANAALCVPADKWLSYHDTLYKAQPAEGTKGFSPDELVMWGRQLGVTDPKFEPCVRGMQKKAQVARMTTYALVNRRVQGTPTMFLDGKQLTTVNSAESLTKAVDQAAAK</sequence>
<evidence type="ECO:0000256" key="1">
    <source>
        <dbReference type="ARBA" id="ARBA00005791"/>
    </source>
</evidence>
<dbReference type="PANTHER" id="PTHR13887">
    <property type="entry name" value="GLUTATHIONE S-TRANSFERASE KAPPA"/>
    <property type="match status" value="1"/>
</dbReference>
<evidence type="ECO:0000313" key="9">
    <source>
        <dbReference type="Proteomes" id="UP001595872"/>
    </source>
</evidence>
<gene>
    <name evidence="8" type="ORF">ACFPCY_11780</name>
</gene>
<keyword evidence="3" id="KW-0560">Oxidoreductase</keyword>
<evidence type="ECO:0000256" key="5">
    <source>
        <dbReference type="ARBA" id="ARBA00023284"/>
    </source>
</evidence>
<feature type="transmembrane region" description="Helical" evidence="6">
    <location>
        <begin position="30"/>
        <end position="52"/>
    </location>
</feature>
<reference evidence="9" key="1">
    <citation type="journal article" date="2019" name="Int. J. Syst. Evol. Microbiol.">
        <title>The Global Catalogue of Microorganisms (GCM) 10K type strain sequencing project: providing services to taxonomists for standard genome sequencing and annotation.</title>
        <authorList>
            <consortium name="The Broad Institute Genomics Platform"/>
            <consortium name="The Broad Institute Genome Sequencing Center for Infectious Disease"/>
            <person name="Wu L."/>
            <person name="Ma J."/>
        </authorList>
    </citation>
    <scope>NUCLEOTIDE SEQUENCE [LARGE SCALE GENOMIC DNA]</scope>
    <source>
        <strain evidence="9">KLKA75</strain>
    </source>
</reference>
<evidence type="ECO:0000256" key="2">
    <source>
        <dbReference type="ARBA" id="ARBA00022729"/>
    </source>
</evidence>